<dbReference type="RefSeq" id="WP_143011106.1">
    <property type="nucleotide sequence ID" value="NZ_FNGS01000005.1"/>
</dbReference>
<accession>A0A1G9RTE0</accession>
<dbReference type="Pfam" id="PF00072">
    <property type="entry name" value="Response_reg"/>
    <property type="match status" value="1"/>
</dbReference>
<dbReference type="EMBL" id="FNGS01000005">
    <property type="protein sequence ID" value="SDM26350.1"/>
    <property type="molecule type" value="Genomic_DNA"/>
</dbReference>
<dbReference type="STRING" id="563176.SAMN04488090_3025"/>
<feature type="modified residue" description="4-aspartylphosphate" evidence="1">
    <location>
        <position position="48"/>
    </location>
</feature>
<dbReference type="Gene3D" id="3.40.50.2300">
    <property type="match status" value="1"/>
</dbReference>
<dbReference type="InterPro" id="IPR011006">
    <property type="entry name" value="CheY-like_superfamily"/>
</dbReference>
<evidence type="ECO:0000313" key="3">
    <source>
        <dbReference type="EMBL" id="SDM26350.1"/>
    </source>
</evidence>
<dbReference type="AlphaFoldDB" id="A0A1G9RTE0"/>
<keyword evidence="4" id="KW-1185">Reference proteome</keyword>
<sequence length="135" mass="14615">MKRLSDYGSCPAAVAGASFAGTECVAVFSLEEATNALQAQHFDLILLDIAVAGCDPIGIIHIFRALQPRIPVLVFTRLDENVYALPFIRLGDSGFLARNAPTEEITHALTLALSHRRVYLGEFLIKCAAWLASGE</sequence>
<dbReference type="InterPro" id="IPR001789">
    <property type="entry name" value="Sig_transdc_resp-reg_receiver"/>
</dbReference>
<protein>
    <submittedName>
        <fullName evidence="3">Response regulator receiver domain-containing protein</fullName>
    </submittedName>
</protein>
<reference evidence="3 4" key="1">
    <citation type="submission" date="2016-10" db="EMBL/GenBank/DDBJ databases">
        <authorList>
            <person name="de Groot N.N."/>
        </authorList>
    </citation>
    <scope>NUCLEOTIDE SEQUENCE [LARGE SCALE GENOMIC DNA]</scope>
    <source>
        <strain evidence="3 4">DSM 21668</strain>
    </source>
</reference>
<dbReference type="PROSITE" id="PS50110">
    <property type="entry name" value="RESPONSE_REGULATORY"/>
    <property type="match status" value="1"/>
</dbReference>
<evidence type="ECO:0000256" key="1">
    <source>
        <dbReference type="PROSITE-ProRule" id="PRU00169"/>
    </source>
</evidence>
<gene>
    <name evidence="3" type="ORF">SAMN04488090_3025</name>
</gene>
<dbReference type="Proteomes" id="UP000198901">
    <property type="component" value="Unassembled WGS sequence"/>
</dbReference>
<keyword evidence="1" id="KW-0597">Phosphoprotein</keyword>
<organism evidence="3 4">
    <name type="scientific">Siphonobacter aquaeclarae</name>
    <dbReference type="NCBI Taxonomy" id="563176"/>
    <lineage>
        <taxon>Bacteria</taxon>
        <taxon>Pseudomonadati</taxon>
        <taxon>Bacteroidota</taxon>
        <taxon>Cytophagia</taxon>
        <taxon>Cytophagales</taxon>
        <taxon>Cytophagaceae</taxon>
        <taxon>Siphonobacter</taxon>
    </lineage>
</organism>
<feature type="domain" description="Response regulatory" evidence="2">
    <location>
        <begin position="1"/>
        <end position="113"/>
    </location>
</feature>
<dbReference type="OrthoDB" id="941719at2"/>
<proteinExistence type="predicted"/>
<dbReference type="GO" id="GO:0000160">
    <property type="term" value="P:phosphorelay signal transduction system"/>
    <property type="evidence" value="ECO:0007669"/>
    <property type="project" value="InterPro"/>
</dbReference>
<dbReference type="SUPFAM" id="SSF52172">
    <property type="entry name" value="CheY-like"/>
    <property type="match status" value="1"/>
</dbReference>
<evidence type="ECO:0000313" key="4">
    <source>
        <dbReference type="Proteomes" id="UP000198901"/>
    </source>
</evidence>
<evidence type="ECO:0000259" key="2">
    <source>
        <dbReference type="PROSITE" id="PS50110"/>
    </source>
</evidence>
<name>A0A1G9RTE0_9BACT</name>